<dbReference type="Pfam" id="PF06725">
    <property type="entry name" value="3D"/>
    <property type="match status" value="1"/>
</dbReference>
<evidence type="ECO:0000313" key="5">
    <source>
        <dbReference type="Proteomes" id="UP000298324"/>
    </source>
</evidence>
<dbReference type="CDD" id="cd22786">
    <property type="entry name" value="DPBB_YuiC-like"/>
    <property type="match status" value="1"/>
</dbReference>
<dbReference type="RefSeq" id="WP_190240065.1">
    <property type="nucleotide sequence ID" value="NZ_QFGA01000001.1"/>
</dbReference>
<evidence type="ECO:0000256" key="2">
    <source>
        <dbReference type="SAM" id="Phobius"/>
    </source>
</evidence>
<dbReference type="GO" id="GO:0009254">
    <property type="term" value="P:peptidoglycan turnover"/>
    <property type="evidence" value="ECO:0007669"/>
    <property type="project" value="InterPro"/>
</dbReference>
<dbReference type="Gene3D" id="2.40.40.10">
    <property type="entry name" value="RlpA-like domain"/>
    <property type="match status" value="1"/>
</dbReference>
<keyword evidence="2" id="KW-0812">Transmembrane</keyword>
<accession>A0A4Y7RI45</accession>
<dbReference type="AlphaFoldDB" id="A0A4Y7RI45"/>
<dbReference type="SUPFAM" id="SSF50685">
    <property type="entry name" value="Barwin-like endoglucanases"/>
    <property type="match status" value="1"/>
</dbReference>
<dbReference type="GO" id="GO:0019867">
    <property type="term" value="C:outer membrane"/>
    <property type="evidence" value="ECO:0007669"/>
    <property type="project" value="InterPro"/>
</dbReference>
<dbReference type="PROSITE" id="PS51109">
    <property type="entry name" value="G5"/>
    <property type="match status" value="1"/>
</dbReference>
<reference evidence="4 5" key="1">
    <citation type="journal article" date="2018" name="Environ. Microbiol.">
        <title>Novel energy conservation strategies and behaviour of Pelotomaculum schinkii driving syntrophic propionate catabolism.</title>
        <authorList>
            <person name="Hidalgo-Ahumada C.A.P."/>
            <person name="Nobu M.K."/>
            <person name="Narihiro T."/>
            <person name="Tamaki H."/>
            <person name="Liu W.T."/>
            <person name="Kamagata Y."/>
            <person name="Stams A.J.M."/>
            <person name="Imachi H."/>
            <person name="Sousa D.Z."/>
        </authorList>
    </citation>
    <scope>NUCLEOTIDE SEQUENCE [LARGE SCALE GENOMIC DNA]</scope>
    <source>
        <strain evidence="4 5">HH</strain>
    </source>
</reference>
<organism evidence="4 5">
    <name type="scientific">Pelotomaculum schinkii</name>
    <dbReference type="NCBI Taxonomy" id="78350"/>
    <lineage>
        <taxon>Bacteria</taxon>
        <taxon>Bacillati</taxon>
        <taxon>Bacillota</taxon>
        <taxon>Clostridia</taxon>
        <taxon>Eubacteriales</taxon>
        <taxon>Desulfotomaculaceae</taxon>
        <taxon>Pelotomaculum</taxon>
    </lineage>
</organism>
<name>A0A4Y7RI45_9FIRM</name>
<dbReference type="Gene3D" id="2.20.230.10">
    <property type="entry name" value="Resuscitation-promoting factor rpfb"/>
    <property type="match status" value="1"/>
</dbReference>
<dbReference type="InterPro" id="IPR007137">
    <property type="entry name" value="DUF348"/>
</dbReference>
<comment type="caution">
    <text evidence="4">The sequence shown here is derived from an EMBL/GenBank/DDBJ whole genome shotgun (WGS) entry which is preliminary data.</text>
</comment>
<evidence type="ECO:0000259" key="3">
    <source>
        <dbReference type="PROSITE" id="PS51109"/>
    </source>
</evidence>
<dbReference type="Pfam" id="PF03990">
    <property type="entry name" value="DUF348"/>
    <property type="match status" value="2"/>
</dbReference>
<feature type="transmembrane region" description="Helical" evidence="2">
    <location>
        <begin position="27"/>
        <end position="48"/>
    </location>
</feature>
<keyword evidence="2" id="KW-0472">Membrane</keyword>
<proteinExistence type="predicted"/>
<evidence type="ECO:0000256" key="1">
    <source>
        <dbReference type="ARBA" id="ARBA00022729"/>
    </source>
</evidence>
<dbReference type="InterPro" id="IPR010611">
    <property type="entry name" value="3D_dom"/>
</dbReference>
<protein>
    <submittedName>
        <fullName evidence="4">Cell wall-binding protein YocH</fullName>
    </submittedName>
</protein>
<dbReference type="GO" id="GO:0004553">
    <property type="term" value="F:hydrolase activity, hydrolyzing O-glycosyl compounds"/>
    <property type="evidence" value="ECO:0007669"/>
    <property type="project" value="InterPro"/>
</dbReference>
<dbReference type="InterPro" id="IPR051933">
    <property type="entry name" value="Resuscitation_pf_RpfB"/>
</dbReference>
<keyword evidence="1" id="KW-0732">Signal</keyword>
<keyword evidence="5" id="KW-1185">Reference proteome</keyword>
<dbReference type="Proteomes" id="UP000298324">
    <property type="component" value="Unassembled WGS sequence"/>
</dbReference>
<sequence>MNWYGWLRLGSQKENNKDRDPGKRGAFFLRAVVGAVIIALMFCGYTWAQKSVVVLVDGNEKAVRTFSGTVGSLLKAQKISLLEKDEVIPAPETPLQEGMVVTVNRAVDFNLVVDGSASPARTRGRTVGDILFEFGINLGPEDEVSPGVEEPVLPGMQVQVARVRTVTEESEVPINYETKKQYTVKLEEGATRVVREGQDGTERQTWQVVYRDGNEVSRQLVSREVITPPVDRQILVGSGMVVSRGGENIRYSDVRQMVASGYTYTGYNTASGVPPHYGVMAVDTSVIPFGTRVYVEGYGYATARDRGGAIRGNRIDLFFESESEARRWGLRTVKVYFFE</sequence>
<dbReference type="PANTHER" id="PTHR39160">
    <property type="entry name" value="CELL WALL-BINDING PROTEIN YOCH"/>
    <property type="match status" value="1"/>
</dbReference>
<dbReference type="SMART" id="SM01208">
    <property type="entry name" value="G5"/>
    <property type="match status" value="1"/>
</dbReference>
<dbReference type="PANTHER" id="PTHR39160:SF4">
    <property type="entry name" value="RESUSCITATION-PROMOTING FACTOR RPFB"/>
    <property type="match status" value="1"/>
</dbReference>
<keyword evidence="2" id="KW-1133">Transmembrane helix</keyword>
<dbReference type="Pfam" id="PF07501">
    <property type="entry name" value="G5"/>
    <property type="match status" value="1"/>
</dbReference>
<dbReference type="EMBL" id="QFGA01000001">
    <property type="protein sequence ID" value="TEB08471.1"/>
    <property type="molecule type" value="Genomic_DNA"/>
</dbReference>
<dbReference type="InterPro" id="IPR036908">
    <property type="entry name" value="RlpA-like_sf"/>
</dbReference>
<gene>
    <name evidence="4" type="primary">yocH</name>
    <name evidence="4" type="ORF">Psch_02034</name>
</gene>
<dbReference type="InterPro" id="IPR011098">
    <property type="entry name" value="G5_dom"/>
</dbReference>
<feature type="domain" description="G5" evidence="3">
    <location>
        <begin position="160"/>
        <end position="240"/>
    </location>
</feature>
<evidence type="ECO:0000313" key="4">
    <source>
        <dbReference type="EMBL" id="TEB08471.1"/>
    </source>
</evidence>